<evidence type="ECO:0000256" key="3">
    <source>
        <dbReference type="ARBA" id="ARBA00022989"/>
    </source>
</evidence>
<evidence type="ECO:0000256" key="2">
    <source>
        <dbReference type="ARBA" id="ARBA00022692"/>
    </source>
</evidence>
<protein>
    <recommendedName>
        <fullName evidence="10">Indole-diterpene biosynthesis protein PaxU</fullName>
    </recommendedName>
</protein>
<dbReference type="PANTHER" id="PTHR12265:SF30">
    <property type="entry name" value="TRANSMEMBRANE PROTEIN 53"/>
    <property type="match status" value="1"/>
</dbReference>
<evidence type="ECO:0000256" key="5">
    <source>
        <dbReference type="ARBA" id="ARBA00023242"/>
    </source>
</evidence>
<dbReference type="InterPro" id="IPR029058">
    <property type="entry name" value="AB_hydrolase_fold"/>
</dbReference>
<dbReference type="GO" id="GO:0005640">
    <property type="term" value="C:nuclear outer membrane"/>
    <property type="evidence" value="ECO:0007669"/>
    <property type="project" value="UniProtKB-SubCell"/>
</dbReference>
<keyword evidence="3 7" id="KW-1133">Transmembrane helix</keyword>
<accession>A0A0A1TMF5</accession>
<name>A0A0A1TMF5_9HYPO</name>
<comment type="subcellular location">
    <subcellularLocation>
        <location evidence="6">Nucleus outer membrane</location>
        <topology evidence="6">Single-pass membrane protein</topology>
    </subcellularLocation>
</comment>
<evidence type="ECO:0000313" key="8">
    <source>
        <dbReference type="EMBL" id="CEJ92370.1"/>
    </source>
</evidence>
<dbReference type="SUPFAM" id="SSF53474">
    <property type="entry name" value="alpha/beta-Hydrolases"/>
    <property type="match status" value="1"/>
</dbReference>
<organism evidence="8 9">
    <name type="scientific">[Torrubiella] hemipterigena</name>
    <dbReference type="NCBI Taxonomy" id="1531966"/>
    <lineage>
        <taxon>Eukaryota</taxon>
        <taxon>Fungi</taxon>
        <taxon>Dikarya</taxon>
        <taxon>Ascomycota</taxon>
        <taxon>Pezizomycotina</taxon>
        <taxon>Sordariomycetes</taxon>
        <taxon>Hypocreomycetidae</taxon>
        <taxon>Hypocreales</taxon>
        <taxon>Clavicipitaceae</taxon>
        <taxon>Clavicipitaceae incertae sedis</taxon>
        <taxon>'Torrubiella' clade</taxon>
    </lineage>
</organism>
<evidence type="ECO:0000313" key="9">
    <source>
        <dbReference type="Proteomes" id="UP000039046"/>
    </source>
</evidence>
<feature type="transmembrane region" description="Helical" evidence="7">
    <location>
        <begin position="175"/>
        <end position="195"/>
    </location>
</feature>
<proteinExistence type="inferred from homology"/>
<keyword evidence="2 7" id="KW-0812">Transmembrane</keyword>
<sequence length="288" mass="32308">MVAANTTQAKGGLAFMQRLSPTVTYFEPEKASDSKPKSKADPELIIILSWMGAKEDYIAKYVEGHRALFPTSRILVAQCPLIHVFFPWLAPLHIKPAVPIIKALVPKKPGAEKSGPPKILLHAFSNGGVSTALHMYAHLKRQLGGNLVLPRRAFIFDSCPGKFNWRGTAHALSSILPRLATPLIYSVLALIWLIYRIPYTMPAQNRNCRAIRNPAHADSETRRTYIYSAVDAMIPWRAVEHEAREARRAGFNVRLERFDGAQHCAIAKADPDRYWGHVKDTWYGPPPR</sequence>
<evidence type="ECO:0008006" key="10">
    <source>
        <dbReference type="Google" id="ProtNLM"/>
    </source>
</evidence>
<evidence type="ECO:0000256" key="7">
    <source>
        <dbReference type="SAM" id="Phobius"/>
    </source>
</evidence>
<dbReference type="HOGENOM" id="CLU_036503_0_1_1"/>
<dbReference type="Proteomes" id="UP000039046">
    <property type="component" value="Unassembled WGS sequence"/>
</dbReference>
<evidence type="ECO:0000256" key="1">
    <source>
        <dbReference type="ARBA" id="ARBA00007387"/>
    </source>
</evidence>
<keyword evidence="9" id="KW-1185">Reference proteome</keyword>
<gene>
    <name evidence="8" type="ORF">VHEMI08026</name>
</gene>
<dbReference type="EMBL" id="CDHN01000004">
    <property type="protein sequence ID" value="CEJ92370.1"/>
    <property type="molecule type" value="Genomic_DNA"/>
</dbReference>
<dbReference type="PANTHER" id="PTHR12265">
    <property type="entry name" value="TRANSMEMBRANE PROTEIN 53"/>
    <property type="match status" value="1"/>
</dbReference>
<dbReference type="Pfam" id="PF05705">
    <property type="entry name" value="DUF829"/>
    <property type="match status" value="1"/>
</dbReference>
<comment type="similarity">
    <text evidence="1">Belongs to the TMEM53 family.</text>
</comment>
<dbReference type="InterPro" id="IPR008547">
    <property type="entry name" value="DUF829_TMEM53"/>
</dbReference>
<keyword evidence="5" id="KW-0539">Nucleus</keyword>
<evidence type="ECO:0000256" key="6">
    <source>
        <dbReference type="ARBA" id="ARBA00034303"/>
    </source>
</evidence>
<dbReference type="AlphaFoldDB" id="A0A0A1TMF5"/>
<evidence type="ECO:0000256" key="4">
    <source>
        <dbReference type="ARBA" id="ARBA00023136"/>
    </source>
</evidence>
<keyword evidence="4 7" id="KW-0472">Membrane</keyword>
<reference evidence="8 9" key="1">
    <citation type="journal article" date="2015" name="Genome Announc.">
        <title>Draft Genome Sequence and Gene Annotation of the Entomopathogenic Fungus Verticillium hemipterigenum.</title>
        <authorList>
            <person name="Horn F."/>
            <person name="Habel A."/>
            <person name="Scharf D.H."/>
            <person name="Dworschak J."/>
            <person name="Brakhage A.A."/>
            <person name="Guthke R."/>
            <person name="Hertweck C."/>
            <person name="Linde J."/>
        </authorList>
    </citation>
    <scope>NUCLEOTIDE SEQUENCE [LARGE SCALE GENOMIC DNA]</scope>
</reference>
<dbReference type="OrthoDB" id="77878at2759"/>
<dbReference type="Gene3D" id="3.40.50.1820">
    <property type="entry name" value="alpha/beta hydrolase"/>
    <property type="match status" value="1"/>
</dbReference>